<protein>
    <submittedName>
        <fullName evidence="2">Uncharacterized protein</fullName>
    </submittedName>
</protein>
<dbReference type="EMBL" id="MCGO01000037">
    <property type="protein sequence ID" value="ORY39928.1"/>
    <property type="molecule type" value="Genomic_DNA"/>
</dbReference>
<name>A0A1Y2BYS7_9FUNG</name>
<dbReference type="OrthoDB" id="10525858at2759"/>
<evidence type="ECO:0000256" key="1">
    <source>
        <dbReference type="SAM" id="MobiDB-lite"/>
    </source>
</evidence>
<evidence type="ECO:0000313" key="2">
    <source>
        <dbReference type="EMBL" id="ORY39928.1"/>
    </source>
</evidence>
<accession>A0A1Y2BYS7</accession>
<comment type="caution">
    <text evidence="2">The sequence shown here is derived from an EMBL/GenBank/DDBJ whole genome shotgun (WGS) entry which is preliminary data.</text>
</comment>
<dbReference type="Proteomes" id="UP000193642">
    <property type="component" value="Unassembled WGS sequence"/>
</dbReference>
<sequence>MASLLSPTTPPDHNEPCISRRGGRSWDLDLSPFAVRNGAVDATTQILEYQDRLGPHAFGSGCGGGTFGVDEEDDGDGEVVVEVAEVEPVPWWTTSALSMRLLDPVVSAGEFKDIRGICWRIVVKVSPRFKILFRYVAQFKPAPVKSMRVPKLSSSKRSTPASHPDFEIFKSYVESAFPNPSAPLQIVIDQRDEEIYRNYVQQSGKVGNYSGDTTAGVLGKGETDEARYEAYAQWLATGKYH</sequence>
<dbReference type="AlphaFoldDB" id="A0A1Y2BYS7"/>
<organism evidence="2 3">
    <name type="scientific">Rhizoclosmatium globosum</name>
    <dbReference type="NCBI Taxonomy" id="329046"/>
    <lineage>
        <taxon>Eukaryota</taxon>
        <taxon>Fungi</taxon>
        <taxon>Fungi incertae sedis</taxon>
        <taxon>Chytridiomycota</taxon>
        <taxon>Chytridiomycota incertae sedis</taxon>
        <taxon>Chytridiomycetes</taxon>
        <taxon>Chytridiales</taxon>
        <taxon>Chytriomycetaceae</taxon>
        <taxon>Rhizoclosmatium</taxon>
    </lineage>
</organism>
<reference evidence="2 3" key="1">
    <citation type="submission" date="2016-07" db="EMBL/GenBank/DDBJ databases">
        <title>Pervasive Adenine N6-methylation of Active Genes in Fungi.</title>
        <authorList>
            <consortium name="DOE Joint Genome Institute"/>
            <person name="Mondo S.J."/>
            <person name="Dannebaum R.O."/>
            <person name="Kuo R.C."/>
            <person name="Labutti K."/>
            <person name="Haridas S."/>
            <person name="Kuo A."/>
            <person name="Salamov A."/>
            <person name="Ahrendt S.R."/>
            <person name="Lipzen A."/>
            <person name="Sullivan W."/>
            <person name="Andreopoulos W.B."/>
            <person name="Clum A."/>
            <person name="Lindquist E."/>
            <person name="Daum C."/>
            <person name="Ramamoorthy G.K."/>
            <person name="Gryganskyi A."/>
            <person name="Culley D."/>
            <person name="Magnuson J.K."/>
            <person name="James T.Y."/>
            <person name="O'Malley M.A."/>
            <person name="Stajich J.E."/>
            <person name="Spatafora J.W."/>
            <person name="Visel A."/>
            <person name="Grigoriev I.V."/>
        </authorList>
    </citation>
    <scope>NUCLEOTIDE SEQUENCE [LARGE SCALE GENOMIC DNA]</scope>
    <source>
        <strain evidence="2 3">JEL800</strain>
    </source>
</reference>
<evidence type="ECO:0000313" key="3">
    <source>
        <dbReference type="Proteomes" id="UP000193642"/>
    </source>
</evidence>
<feature type="region of interest" description="Disordered" evidence="1">
    <location>
        <begin position="1"/>
        <end position="21"/>
    </location>
</feature>
<proteinExistence type="predicted"/>
<keyword evidence="3" id="KW-1185">Reference proteome</keyword>
<gene>
    <name evidence="2" type="ORF">BCR33DRAFT_787891</name>
</gene>